<evidence type="ECO:0000256" key="5">
    <source>
        <dbReference type="ARBA" id="ARBA00023136"/>
    </source>
</evidence>
<evidence type="ECO:0000256" key="3">
    <source>
        <dbReference type="ARBA" id="ARBA00022692"/>
    </source>
</evidence>
<evidence type="ECO:0000256" key="6">
    <source>
        <dbReference type="SAM" id="MobiDB-lite"/>
    </source>
</evidence>
<evidence type="ECO:0000256" key="1">
    <source>
        <dbReference type="ARBA" id="ARBA00004141"/>
    </source>
</evidence>
<feature type="transmembrane region" description="Helical" evidence="7">
    <location>
        <begin position="268"/>
        <end position="286"/>
    </location>
</feature>
<accession>A0A5J4YZ07</accession>
<dbReference type="GO" id="GO:0033573">
    <property type="term" value="C:high-affinity iron permease complex"/>
    <property type="evidence" value="ECO:0007669"/>
    <property type="project" value="InterPro"/>
</dbReference>
<sequence length="541" mass="61265">MVQLFSVPAFFIVFREVLEAALVIGVMLAYVTRAGADHLKKWVWWGTGVGVGCSILVGLGLGIPYWVAGDEVLTGKKMYIFEGFIYLIAACLITWMIIWMLMMGKNLRAAVERQIEDKLDKQNAHWWIFGSVFLNVFREGVEVVIFMIGIGETDWRAIPIPAVLGIIVGVVVSIMLFKGLLKLNIGAFFMATSMILVAFAAGLFSRSWHEFQEADWLGLYQTDNSLERPWWNAIMWSTKACCNDKENQFFAMLRALFGYQDTPTYLEFITYFGYWFLFSWVTIYIYREQVFGRRDRTASFVKTSSCVMAFAAFIGWIFALSYQPEEWNNNVSWIAVMMTTLMFFLSLVAVFISFDFFACRWQAIAQRRRAITIGVAACWAVLLVLAFALTTAQMVCGANVPQSSCSLPVFFYWNLIFSVEWATQAQTTTQYTSLALLSIALVISMFYCGFHSFWTFVMARDIDQDGLYNYTPTVTHDDKYGAIESFADIEEGMHTVPGKEVDGDDSNSNSDSSPAMMENEDGTVRSEDAREAERLVDASAA</sequence>
<dbReference type="PANTHER" id="PTHR31632">
    <property type="entry name" value="IRON TRANSPORTER FTH1"/>
    <property type="match status" value="1"/>
</dbReference>
<evidence type="ECO:0000256" key="7">
    <source>
        <dbReference type="SAM" id="Phobius"/>
    </source>
</evidence>
<feature type="transmembrane region" description="Helical" evidence="7">
    <location>
        <begin position="331"/>
        <end position="358"/>
    </location>
</feature>
<comment type="caution">
    <text evidence="8">The sequence shown here is derived from an EMBL/GenBank/DDBJ whole genome shotgun (WGS) entry which is preliminary data.</text>
</comment>
<dbReference type="PANTHER" id="PTHR31632:SF2">
    <property type="entry name" value="PLASMA MEMBRANE IRON PERMEASE"/>
    <property type="match status" value="1"/>
</dbReference>
<dbReference type="OrthoDB" id="4364at2759"/>
<gene>
    <name evidence="8" type="ORF">FVE85_2375</name>
</gene>
<feature type="compositionally biased region" description="Basic and acidic residues" evidence="6">
    <location>
        <begin position="522"/>
        <end position="541"/>
    </location>
</feature>
<evidence type="ECO:0000256" key="4">
    <source>
        <dbReference type="ARBA" id="ARBA00022989"/>
    </source>
</evidence>
<evidence type="ECO:0000313" key="9">
    <source>
        <dbReference type="Proteomes" id="UP000324585"/>
    </source>
</evidence>
<feature type="transmembrane region" description="Helical" evidence="7">
    <location>
        <begin position="124"/>
        <end position="151"/>
    </location>
</feature>
<feature type="transmembrane region" description="Helical" evidence="7">
    <location>
        <begin position="298"/>
        <end position="319"/>
    </location>
</feature>
<dbReference type="InterPro" id="IPR004923">
    <property type="entry name" value="FTR1/Fip1/EfeU"/>
</dbReference>
<comment type="subcellular location">
    <subcellularLocation>
        <location evidence="1">Membrane</location>
        <topology evidence="1">Multi-pass membrane protein</topology>
    </subcellularLocation>
</comment>
<organism evidence="8 9">
    <name type="scientific">Porphyridium purpureum</name>
    <name type="common">Red alga</name>
    <name type="synonym">Porphyridium cruentum</name>
    <dbReference type="NCBI Taxonomy" id="35688"/>
    <lineage>
        <taxon>Eukaryota</taxon>
        <taxon>Rhodophyta</taxon>
        <taxon>Bangiophyceae</taxon>
        <taxon>Porphyridiales</taxon>
        <taxon>Porphyridiaceae</taxon>
        <taxon>Porphyridium</taxon>
    </lineage>
</organism>
<keyword evidence="9" id="KW-1185">Reference proteome</keyword>
<feature type="transmembrane region" description="Helical" evidence="7">
    <location>
        <begin position="79"/>
        <end position="103"/>
    </location>
</feature>
<feature type="transmembrane region" description="Helical" evidence="7">
    <location>
        <begin position="43"/>
        <end position="67"/>
    </location>
</feature>
<reference evidence="9" key="1">
    <citation type="journal article" date="2019" name="Nat. Commun.">
        <title>Expansion of phycobilisome linker gene families in mesophilic red algae.</title>
        <authorList>
            <person name="Lee J."/>
            <person name="Kim D."/>
            <person name="Bhattacharya D."/>
            <person name="Yoon H.S."/>
        </authorList>
    </citation>
    <scope>NUCLEOTIDE SEQUENCE [LARGE SCALE GENOMIC DNA]</scope>
    <source>
        <strain evidence="9">CCMP 1328</strain>
    </source>
</reference>
<keyword evidence="4 7" id="KW-1133">Transmembrane helix</keyword>
<comment type="similarity">
    <text evidence="2">Belongs to the oxidase-dependent Fe transporter (OFeT) (TC 9.A.10.1) family.</text>
</comment>
<name>A0A5J4YZ07_PORPP</name>
<feature type="transmembrane region" description="Helical" evidence="7">
    <location>
        <begin position="370"/>
        <end position="389"/>
    </location>
</feature>
<keyword evidence="3 7" id="KW-0812">Transmembrane</keyword>
<dbReference type="EMBL" id="VRMN01000003">
    <property type="protein sequence ID" value="KAA8496220.1"/>
    <property type="molecule type" value="Genomic_DNA"/>
</dbReference>
<evidence type="ECO:0000256" key="2">
    <source>
        <dbReference type="ARBA" id="ARBA00008333"/>
    </source>
</evidence>
<evidence type="ECO:0000313" key="8">
    <source>
        <dbReference type="EMBL" id="KAA8496220.1"/>
    </source>
</evidence>
<dbReference type="AlphaFoldDB" id="A0A5J4YZ07"/>
<dbReference type="Pfam" id="PF03239">
    <property type="entry name" value="FTR1"/>
    <property type="match status" value="1"/>
</dbReference>
<feature type="region of interest" description="Disordered" evidence="6">
    <location>
        <begin position="495"/>
        <end position="541"/>
    </location>
</feature>
<feature type="transmembrane region" description="Helical" evidence="7">
    <location>
        <begin position="157"/>
        <end position="177"/>
    </location>
</feature>
<dbReference type="GO" id="GO:0015093">
    <property type="term" value="F:ferrous iron transmembrane transporter activity"/>
    <property type="evidence" value="ECO:0007669"/>
    <property type="project" value="TreeGrafter"/>
</dbReference>
<dbReference type="Proteomes" id="UP000324585">
    <property type="component" value="Unassembled WGS sequence"/>
</dbReference>
<proteinExistence type="inferred from homology"/>
<protein>
    <submittedName>
        <fullName evidence="8">Ferrous iron permease EfeU</fullName>
    </submittedName>
</protein>
<feature type="transmembrane region" description="Helical" evidence="7">
    <location>
        <begin position="434"/>
        <end position="454"/>
    </location>
</feature>
<keyword evidence="5 7" id="KW-0472">Membrane</keyword>
<dbReference type="OMA" id="PAMMENE"/>
<feature type="transmembrane region" description="Helical" evidence="7">
    <location>
        <begin position="12"/>
        <end position="31"/>
    </location>
</feature>
<feature type="transmembrane region" description="Helical" evidence="7">
    <location>
        <begin position="184"/>
        <end position="204"/>
    </location>
</feature>